<dbReference type="OrthoDB" id="6776856at2759"/>
<sequence>MWAEAVVTADYTRNRTPVSAHGRTSVLRESDGRIMISPNVIFDEGEGDNGIVELSSDPTEGSPEAAGRSNTAHALAPAHEHAPATGRGRVARTISNSNQNGQVAKTVRESRAEPEEFAENLGMPTRAAQRYPPRERHTPGEWYCANLAADTEAEEHLKGMGEHPEPQSFQETVAGKENDLWRKSMDEEMRSQLQKGT</sequence>
<evidence type="ECO:0000256" key="1">
    <source>
        <dbReference type="SAM" id="MobiDB-lite"/>
    </source>
</evidence>
<accession>A0A1Y1IYY9</accession>
<organism evidence="2 3">
    <name type="scientific">Klebsormidium nitens</name>
    <name type="common">Green alga</name>
    <name type="synonym">Ulothrix nitens</name>
    <dbReference type="NCBI Taxonomy" id="105231"/>
    <lineage>
        <taxon>Eukaryota</taxon>
        <taxon>Viridiplantae</taxon>
        <taxon>Streptophyta</taxon>
        <taxon>Klebsormidiophyceae</taxon>
        <taxon>Klebsormidiales</taxon>
        <taxon>Klebsormidiaceae</taxon>
        <taxon>Klebsormidium</taxon>
    </lineage>
</organism>
<feature type="region of interest" description="Disordered" evidence="1">
    <location>
        <begin position="155"/>
        <end position="197"/>
    </location>
</feature>
<protein>
    <submittedName>
        <fullName evidence="2">Uncharacterized protein</fullName>
    </submittedName>
</protein>
<dbReference type="Proteomes" id="UP000054558">
    <property type="component" value="Unassembled WGS sequence"/>
</dbReference>
<reference evidence="2 3" key="1">
    <citation type="journal article" date="2014" name="Nat. Commun.">
        <title>Klebsormidium flaccidum genome reveals primary factors for plant terrestrial adaptation.</title>
        <authorList>
            <person name="Hori K."/>
            <person name="Maruyama F."/>
            <person name="Fujisawa T."/>
            <person name="Togashi T."/>
            <person name="Yamamoto N."/>
            <person name="Seo M."/>
            <person name="Sato S."/>
            <person name="Yamada T."/>
            <person name="Mori H."/>
            <person name="Tajima N."/>
            <person name="Moriyama T."/>
            <person name="Ikeuchi M."/>
            <person name="Watanabe M."/>
            <person name="Wada H."/>
            <person name="Kobayashi K."/>
            <person name="Saito M."/>
            <person name="Masuda T."/>
            <person name="Sasaki-Sekimoto Y."/>
            <person name="Mashiguchi K."/>
            <person name="Awai K."/>
            <person name="Shimojima M."/>
            <person name="Masuda S."/>
            <person name="Iwai M."/>
            <person name="Nobusawa T."/>
            <person name="Narise T."/>
            <person name="Kondo S."/>
            <person name="Saito H."/>
            <person name="Sato R."/>
            <person name="Murakawa M."/>
            <person name="Ihara Y."/>
            <person name="Oshima-Yamada Y."/>
            <person name="Ohtaka K."/>
            <person name="Satoh M."/>
            <person name="Sonobe K."/>
            <person name="Ishii M."/>
            <person name="Ohtani R."/>
            <person name="Kanamori-Sato M."/>
            <person name="Honoki R."/>
            <person name="Miyazaki D."/>
            <person name="Mochizuki H."/>
            <person name="Umetsu J."/>
            <person name="Higashi K."/>
            <person name="Shibata D."/>
            <person name="Kamiya Y."/>
            <person name="Sato N."/>
            <person name="Nakamura Y."/>
            <person name="Tabata S."/>
            <person name="Ida S."/>
            <person name="Kurokawa K."/>
            <person name="Ohta H."/>
        </authorList>
    </citation>
    <scope>NUCLEOTIDE SEQUENCE [LARGE SCALE GENOMIC DNA]</scope>
    <source>
        <strain evidence="2 3">NIES-2285</strain>
    </source>
</reference>
<feature type="compositionally biased region" description="Basic and acidic residues" evidence="1">
    <location>
        <begin position="174"/>
        <end position="190"/>
    </location>
</feature>
<dbReference type="AlphaFoldDB" id="A0A1Y1IYY9"/>
<evidence type="ECO:0000313" key="3">
    <source>
        <dbReference type="Proteomes" id="UP000054558"/>
    </source>
</evidence>
<proteinExistence type="predicted"/>
<name>A0A1Y1IYY9_KLENI</name>
<keyword evidence="3" id="KW-1185">Reference proteome</keyword>
<dbReference type="EMBL" id="DF238588">
    <property type="protein sequence ID" value="GAQ93548.1"/>
    <property type="molecule type" value="Genomic_DNA"/>
</dbReference>
<evidence type="ECO:0000313" key="2">
    <source>
        <dbReference type="EMBL" id="GAQ93548.1"/>
    </source>
</evidence>
<feature type="compositionally biased region" description="Polar residues" evidence="1">
    <location>
        <begin position="93"/>
        <end position="103"/>
    </location>
</feature>
<gene>
    <name evidence="2" type="ORF">KFL_016390030</name>
</gene>
<feature type="region of interest" description="Disordered" evidence="1">
    <location>
        <begin position="44"/>
        <end position="116"/>
    </location>
</feature>
<feature type="compositionally biased region" description="Basic and acidic residues" evidence="1">
    <location>
        <begin position="155"/>
        <end position="165"/>
    </location>
</feature>